<dbReference type="InterPro" id="IPR036736">
    <property type="entry name" value="ACP-like_sf"/>
</dbReference>
<dbReference type="SUPFAM" id="SSF47336">
    <property type="entry name" value="ACP-like"/>
    <property type="match status" value="1"/>
</dbReference>
<feature type="domain" description="Carrier" evidence="3">
    <location>
        <begin position="11"/>
        <end position="86"/>
    </location>
</feature>
<dbReference type="Proteomes" id="UP000400924">
    <property type="component" value="Unassembled WGS sequence"/>
</dbReference>
<evidence type="ECO:0000313" key="4">
    <source>
        <dbReference type="EMBL" id="MPY55822.1"/>
    </source>
</evidence>
<evidence type="ECO:0000256" key="1">
    <source>
        <dbReference type="ARBA" id="ARBA00022450"/>
    </source>
</evidence>
<name>A0A5N8X8S1_9ACTN</name>
<dbReference type="SMART" id="SM00823">
    <property type="entry name" value="PKS_PP"/>
    <property type="match status" value="1"/>
</dbReference>
<evidence type="ECO:0000256" key="2">
    <source>
        <dbReference type="ARBA" id="ARBA00022553"/>
    </source>
</evidence>
<dbReference type="GO" id="GO:0017000">
    <property type="term" value="P:antibiotic biosynthetic process"/>
    <property type="evidence" value="ECO:0007669"/>
    <property type="project" value="UniProtKB-ARBA"/>
</dbReference>
<organism evidence="4 5">
    <name type="scientific">Streptomyces spongiae</name>
    <dbReference type="NCBI Taxonomy" id="565072"/>
    <lineage>
        <taxon>Bacteria</taxon>
        <taxon>Bacillati</taxon>
        <taxon>Actinomycetota</taxon>
        <taxon>Actinomycetes</taxon>
        <taxon>Kitasatosporales</taxon>
        <taxon>Streptomycetaceae</taxon>
        <taxon>Streptomyces</taxon>
    </lineage>
</organism>
<proteinExistence type="predicted"/>
<dbReference type="OrthoDB" id="2085352at2"/>
<comment type="caution">
    <text evidence="4">The sequence shown here is derived from an EMBL/GenBank/DDBJ whole genome shotgun (WGS) entry which is preliminary data.</text>
</comment>
<dbReference type="EMBL" id="VJZC01000003">
    <property type="protein sequence ID" value="MPY55822.1"/>
    <property type="molecule type" value="Genomic_DNA"/>
</dbReference>
<reference evidence="4 5" key="1">
    <citation type="submission" date="2019-07" db="EMBL/GenBank/DDBJ databases">
        <title>New species of Amycolatopsis and Streptomyces.</title>
        <authorList>
            <person name="Duangmal K."/>
            <person name="Teo W.F.A."/>
            <person name="Lipun K."/>
        </authorList>
    </citation>
    <scope>NUCLEOTIDE SEQUENCE [LARGE SCALE GENOMIC DNA]</scope>
    <source>
        <strain evidence="4 5">NBRC 106415</strain>
    </source>
</reference>
<protein>
    <submittedName>
        <fullName evidence="4">Acyl carrier protein</fullName>
    </submittedName>
</protein>
<keyword evidence="2" id="KW-0597">Phosphoprotein</keyword>
<dbReference type="AlphaFoldDB" id="A0A5N8X8S1"/>
<keyword evidence="5" id="KW-1185">Reference proteome</keyword>
<sequence>MNDASTAIGRVNSASPAEVVLHIVEEVLRVGTVAPDASFYDFGGTSLQAMRICVRIEKRLAVVIKPEALLDSDCLGDFACSVAELKDA</sequence>
<gene>
    <name evidence="4" type="ORF">FNH08_01025</name>
</gene>
<evidence type="ECO:0000259" key="3">
    <source>
        <dbReference type="PROSITE" id="PS50075"/>
    </source>
</evidence>
<dbReference type="InterPro" id="IPR009081">
    <property type="entry name" value="PP-bd_ACP"/>
</dbReference>
<accession>A0A5N8X8S1</accession>
<dbReference type="GO" id="GO:0031177">
    <property type="term" value="F:phosphopantetheine binding"/>
    <property type="evidence" value="ECO:0007669"/>
    <property type="project" value="InterPro"/>
</dbReference>
<dbReference type="PROSITE" id="PS50075">
    <property type="entry name" value="CARRIER"/>
    <property type="match status" value="1"/>
</dbReference>
<dbReference type="RefSeq" id="WP_152769305.1">
    <property type="nucleotide sequence ID" value="NZ_VJZC01000003.1"/>
</dbReference>
<dbReference type="Pfam" id="PF00550">
    <property type="entry name" value="PP-binding"/>
    <property type="match status" value="1"/>
</dbReference>
<keyword evidence="1" id="KW-0596">Phosphopantetheine</keyword>
<dbReference type="InterPro" id="IPR020806">
    <property type="entry name" value="PKS_PP-bd"/>
</dbReference>
<evidence type="ECO:0000313" key="5">
    <source>
        <dbReference type="Proteomes" id="UP000400924"/>
    </source>
</evidence>
<dbReference type="Gene3D" id="1.10.1200.10">
    <property type="entry name" value="ACP-like"/>
    <property type="match status" value="1"/>
</dbReference>